<organism evidence="2 3">
    <name type="scientific">Serendipita vermifera MAFF 305830</name>
    <dbReference type="NCBI Taxonomy" id="933852"/>
    <lineage>
        <taxon>Eukaryota</taxon>
        <taxon>Fungi</taxon>
        <taxon>Dikarya</taxon>
        <taxon>Basidiomycota</taxon>
        <taxon>Agaricomycotina</taxon>
        <taxon>Agaricomycetes</taxon>
        <taxon>Sebacinales</taxon>
        <taxon>Serendipitaceae</taxon>
        <taxon>Serendipita</taxon>
    </lineage>
</organism>
<evidence type="ECO:0000313" key="3">
    <source>
        <dbReference type="Proteomes" id="UP000054097"/>
    </source>
</evidence>
<feature type="region of interest" description="Disordered" evidence="1">
    <location>
        <begin position="1"/>
        <end position="156"/>
    </location>
</feature>
<dbReference type="AlphaFoldDB" id="A0A0C2XLZ1"/>
<feature type="compositionally biased region" description="Polar residues" evidence="1">
    <location>
        <begin position="296"/>
        <end position="305"/>
    </location>
</feature>
<feature type="compositionally biased region" description="Polar residues" evidence="1">
    <location>
        <begin position="52"/>
        <end position="71"/>
    </location>
</feature>
<name>A0A0C2XLZ1_SERVB</name>
<dbReference type="Proteomes" id="UP000054097">
    <property type="component" value="Unassembled WGS sequence"/>
</dbReference>
<keyword evidence="3" id="KW-1185">Reference proteome</keyword>
<feature type="compositionally biased region" description="Basic and acidic residues" evidence="1">
    <location>
        <begin position="807"/>
        <end position="819"/>
    </location>
</feature>
<feature type="compositionally biased region" description="Acidic residues" evidence="1">
    <location>
        <begin position="251"/>
        <end position="275"/>
    </location>
</feature>
<accession>A0A0C2XLZ1</accession>
<feature type="compositionally biased region" description="Basic and acidic residues" evidence="1">
    <location>
        <begin position="772"/>
        <end position="789"/>
    </location>
</feature>
<feature type="region of interest" description="Disordered" evidence="1">
    <location>
        <begin position="772"/>
        <end position="861"/>
    </location>
</feature>
<feature type="compositionally biased region" description="Basic residues" evidence="1">
    <location>
        <begin position="827"/>
        <end position="840"/>
    </location>
</feature>
<feature type="compositionally biased region" description="Polar residues" evidence="1">
    <location>
        <begin position="147"/>
        <end position="156"/>
    </location>
</feature>
<reference evidence="3" key="2">
    <citation type="submission" date="2015-01" db="EMBL/GenBank/DDBJ databases">
        <title>Evolutionary Origins and Diversification of the Mycorrhizal Mutualists.</title>
        <authorList>
            <consortium name="DOE Joint Genome Institute"/>
            <consortium name="Mycorrhizal Genomics Consortium"/>
            <person name="Kohler A."/>
            <person name="Kuo A."/>
            <person name="Nagy L.G."/>
            <person name="Floudas D."/>
            <person name="Copeland A."/>
            <person name="Barry K.W."/>
            <person name="Cichocki N."/>
            <person name="Veneault-Fourrey C."/>
            <person name="LaButti K."/>
            <person name="Lindquist E.A."/>
            <person name="Lipzen A."/>
            <person name="Lundell T."/>
            <person name="Morin E."/>
            <person name="Murat C."/>
            <person name="Riley R."/>
            <person name="Ohm R."/>
            <person name="Sun H."/>
            <person name="Tunlid A."/>
            <person name="Henrissat B."/>
            <person name="Grigoriev I.V."/>
            <person name="Hibbett D.S."/>
            <person name="Martin F."/>
        </authorList>
    </citation>
    <scope>NUCLEOTIDE SEQUENCE [LARGE SCALE GENOMIC DNA]</scope>
    <source>
        <strain evidence="3">MAFF 305830</strain>
    </source>
</reference>
<protein>
    <submittedName>
        <fullName evidence="2">Uncharacterized protein</fullName>
    </submittedName>
</protein>
<proteinExistence type="predicted"/>
<reference evidence="2 3" key="1">
    <citation type="submission" date="2014-04" db="EMBL/GenBank/DDBJ databases">
        <authorList>
            <consortium name="DOE Joint Genome Institute"/>
            <person name="Kuo A."/>
            <person name="Zuccaro A."/>
            <person name="Kohler A."/>
            <person name="Nagy L.G."/>
            <person name="Floudas D."/>
            <person name="Copeland A."/>
            <person name="Barry K.W."/>
            <person name="Cichocki N."/>
            <person name="Veneault-Fourrey C."/>
            <person name="LaButti K."/>
            <person name="Lindquist E.A."/>
            <person name="Lipzen A."/>
            <person name="Lundell T."/>
            <person name="Morin E."/>
            <person name="Murat C."/>
            <person name="Sun H."/>
            <person name="Tunlid A."/>
            <person name="Henrissat B."/>
            <person name="Grigoriev I.V."/>
            <person name="Hibbett D.S."/>
            <person name="Martin F."/>
            <person name="Nordberg H.P."/>
            <person name="Cantor M.N."/>
            <person name="Hua S.X."/>
        </authorList>
    </citation>
    <scope>NUCLEOTIDE SEQUENCE [LARGE SCALE GENOMIC DNA]</scope>
    <source>
        <strain evidence="2 3">MAFF 305830</strain>
    </source>
</reference>
<feature type="region of interest" description="Disordered" evidence="1">
    <location>
        <begin position="168"/>
        <end position="328"/>
    </location>
</feature>
<evidence type="ECO:0000313" key="2">
    <source>
        <dbReference type="EMBL" id="KIM30007.1"/>
    </source>
</evidence>
<feature type="compositionally biased region" description="Polar residues" evidence="1">
    <location>
        <begin position="123"/>
        <end position="134"/>
    </location>
</feature>
<evidence type="ECO:0000256" key="1">
    <source>
        <dbReference type="SAM" id="MobiDB-lite"/>
    </source>
</evidence>
<gene>
    <name evidence="2" type="ORF">M408DRAFT_22434</name>
</gene>
<dbReference type="EMBL" id="KN824286">
    <property type="protein sequence ID" value="KIM30007.1"/>
    <property type="molecule type" value="Genomic_DNA"/>
</dbReference>
<sequence>MKGKKPSNQKASDNPRKGASAPPKKNKGGSLSQSKTTAPVPGERRSTRRQRNQAAEATSTLLGINTPTTVPQEDISPIQDAVGAPVVQGVEVNAGRASSEIPPPDNQERPPSIPNGTLPASEVGSNESSPNGTPTRADAGEHGSPDPNISSTAQTGNISAVGCTVATGTVPKDADLPMHGKSAVAVSTKPPQAPPSVPSKTSIPNPTDEESVHVPFVPSSQRVIPAKAPNRPPTNSGVKSTVPLVPYATDSEGEGTSNDEDWDGTSSEEDDDDDSPPVSPRKGQSVAPKAKKGSTKKITSASVVKTSKETTKRRKNKDKNAHQVSTNDSTSLVPYIEFGEDPFNDEEIVAMELMAPDSPMLGLATTVGSELPAQLGDPGSGSPWDHEQRPQYWQVRSGRPSDDALKQIENLTSEYTAKLQSIACRDGISQSVAWSHTGLVKREGRKPNGWNYWLSKEIERVRAENNGELPAGGIQVLMPELSRRWKAIPKEEHADIVAEAIAERNSKVKAAVKAELSTPAPRRKRLDDHAKAVTDMSRGEMSQSGMVTAGIIVLPQDGENPAISKVFASNAIGTEMWVTHKHALDRMTDFLIKKTAGLEPIADDGWPADRGPKFLQKLKDRDFTRSALVLWMKSLEVMTAPWKEDARESDLKDHGGSYPWQASIRKCKETDSVLVGWPLKNVWPGRPGTELKLIEPDKRKELLQKLNRDRFPSQGTRLALEYTSINNLWVKTSPDEVENIYTHEVEGSKPVSEMSLSEQPVVVTDNGEILVRRGDDETEDPKAHRELVHKVRKTFGSDEEDENANISRERSESPSRESDEAPDQPEKRRKGKEKASKKRSRNLDDLDGEDGGMRKKVQSSRRQAQYLHSLWDVPNRAIPWDVPGIPSLWDIPHLPLPWDVPCMPTLWDVPYVFSTTEHPVRG</sequence>
<dbReference type="HOGENOM" id="CLU_338069_0_0_1"/>